<evidence type="ECO:0000313" key="3">
    <source>
        <dbReference type="Proteomes" id="UP001213000"/>
    </source>
</evidence>
<protein>
    <submittedName>
        <fullName evidence="2">Uncharacterized protein</fullName>
    </submittedName>
</protein>
<proteinExistence type="predicted"/>
<comment type="caution">
    <text evidence="2">The sequence shown here is derived from an EMBL/GenBank/DDBJ whole genome shotgun (WGS) entry which is preliminary data.</text>
</comment>
<keyword evidence="1" id="KW-0472">Membrane</keyword>
<keyword evidence="3" id="KW-1185">Reference proteome</keyword>
<sequence length="127" mass="14638">MFVRLLVRISTKLTTSSLVNYFLLYSDLTIRSDSHLVQLWFFQSLFVLYSLLVSTIVGPVLFDYSFEYRSVLISSIIVSLNLYAVRVPFNLPSDSYLLDLYAVRVWFEVRPLVRLSVPSSSEVLSVL</sequence>
<reference evidence="2" key="1">
    <citation type="submission" date="2022-07" db="EMBL/GenBank/DDBJ databases">
        <title>Genome Sequence of Leucocoprinus birnbaumii.</title>
        <authorList>
            <person name="Buettner E."/>
        </authorList>
    </citation>
    <scope>NUCLEOTIDE SEQUENCE</scope>
    <source>
        <strain evidence="2">VT141</strain>
    </source>
</reference>
<feature type="transmembrane region" description="Helical" evidence="1">
    <location>
        <begin position="39"/>
        <end position="62"/>
    </location>
</feature>
<accession>A0AAD5VQ17</accession>
<evidence type="ECO:0000256" key="1">
    <source>
        <dbReference type="SAM" id="Phobius"/>
    </source>
</evidence>
<name>A0AAD5VQ17_9AGAR</name>
<dbReference type="AlphaFoldDB" id="A0AAD5VQ17"/>
<evidence type="ECO:0000313" key="2">
    <source>
        <dbReference type="EMBL" id="KAJ3566443.1"/>
    </source>
</evidence>
<organism evidence="2 3">
    <name type="scientific">Leucocoprinus birnbaumii</name>
    <dbReference type="NCBI Taxonomy" id="56174"/>
    <lineage>
        <taxon>Eukaryota</taxon>
        <taxon>Fungi</taxon>
        <taxon>Dikarya</taxon>
        <taxon>Basidiomycota</taxon>
        <taxon>Agaricomycotina</taxon>
        <taxon>Agaricomycetes</taxon>
        <taxon>Agaricomycetidae</taxon>
        <taxon>Agaricales</taxon>
        <taxon>Agaricineae</taxon>
        <taxon>Agaricaceae</taxon>
        <taxon>Leucocoprinus</taxon>
    </lineage>
</organism>
<dbReference type="EMBL" id="JANIEX010000487">
    <property type="protein sequence ID" value="KAJ3566443.1"/>
    <property type="molecule type" value="Genomic_DNA"/>
</dbReference>
<gene>
    <name evidence="2" type="ORF">NP233_g7002</name>
</gene>
<feature type="transmembrane region" description="Helical" evidence="1">
    <location>
        <begin position="68"/>
        <end position="85"/>
    </location>
</feature>
<dbReference type="Proteomes" id="UP001213000">
    <property type="component" value="Unassembled WGS sequence"/>
</dbReference>
<keyword evidence="1" id="KW-1133">Transmembrane helix</keyword>
<keyword evidence="1" id="KW-0812">Transmembrane</keyword>